<sequence>MTTLIQVVRRSLFVRLLFIFGITVILFFAIFSISLRTVSQNNNTIDAIPDFFTRNIESIIEDIGTPPNLNNAIRLAEELDWSIAINNPIMRWSSDNEYRLPVEQSVFNRTLTTDAEVRSINSEDIIMVQRGGYDFYLYQRSLNNNNSNYVVLYIGVALASIVLFLNYFMVNKLLDPVRLLRKGAERIRLGDLSFRVKSNRQDELGQLTDSINHMADSLQSMLEAKRQLLLAISHELRTPITKAKLRLEFMPESKEKDQLKEDIQEIELLITDLIEAERLNEEHAVLNAEPTPIAAFVEGVCEQFESYPGGLELELPAEDREVVIDNLRIRLLITNLINNAMRHGEGNPIVVRVNFSGEFVHLEVEDNGEGIAKEHLMQISEPFYRADSSRQRNTGGFGLGLYLCRLIAKAHGGELIIQSQLGVGTHVNVKLPPHPPREEPMEE</sequence>
<feature type="transmembrane region" description="Helical" evidence="10">
    <location>
        <begin position="12"/>
        <end position="33"/>
    </location>
</feature>
<comment type="caution">
    <text evidence="13">The sequence shown here is derived from an EMBL/GenBank/DDBJ whole genome shotgun (WGS) entry which is preliminary data.</text>
</comment>
<dbReference type="Gene3D" id="6.10.340.10">
    <property type="match status" value="1"/>
</dbReference>
<proteinExistence type="predicted"/>
<dbReference type="InterPro" id="IPR036097">
    <property type="entry name" value="HisK_dim/P_sf"/>
</dbReference>
<keyword evidence="10" id="KW-0812">Transmembrane</keyword>
<dbReference type="InterPro" id="IPR036890">
    <property type="entry name" value="HATPase_C_sf"/>
</dbReference>
<evidence type="ECO:0000256" key="8">
    <source>
        <dbReference type="ARBA" id="ARBA00022777"/>
    </source>
</evidence>
<dbReference type="Proteomes" id="UP000218767">
    <property type="component" value="Unassembled WGS sequence"/>
</dbReference>
<dbReference type="AlphaFoldDB" id="A0A2A4X1G2"/>
<dbReference type="SMART" id="SM00304">
    <property type="entry name" value="HAMP"/>
    <property type="match status" value="1"/>
</dbReference>
<evidence type="ECO:0000313" key="13">
    <source>
        <dbReference type="EMBL" id="PCI75905.1"/>
    </source>
</evidence>
<dbReference type="CDD" id="cd06225">
    <property type="entry name" value="HAMP"/>
    <property type="match status" value="1"/>
</dbReference>
<comment type="subcellular location">
    <subcellularLocation>
        <location evidence="2">Cell membrane</location>
        <topology evidence="2">Multi-pass membrane protein</topology>
    </subcellularLocation>
</comment>
<keyword evidence="7" id="KW-0547">Nucleotide-binding</keyword>
<evidence type="ECO:0000313" key="14">
    <source>
        <dbReference type="Proteomes" id="UP000218767"/>
    </source>
</evidence>
<dbReference type="InterPro" id="IPR050980">
    <property type="entry name" value="2C_sensor_his_kinase"/>
</dbReference>
<keyword evidence="8" id="KW-0418">Kinase</keyword>
<dbReference type="Gene3D" id="1.10.287.130">
    <property type="match status" value="1"/>
</dbReference>
<keyword evidence="5" id="KW-0597">Phosphoprotein</keyword>
<dbReference type="InterPro" id="IPR003594">
    <property type="entry name" value="HATPase_dom"/>
</dbReference>
<evidence type="ECO:0000256" key="9">
    <source>
        <dbReference type="ARBA" id="ARBA00022840"/>
    </source>
</evidence>
<dbReference type="EC" id="2.7.13.3" evidence="3"/>
<dbReference type="GO" id="GO:0005886">
    <property type="term" value="C:plasma membrane"/>
    <property type="evidence" value="ECO:0007669"/>
    <property type="project" value="UniProtKB-SubCell"/>
</dbReference>
<evidence type="ECO:0000256" key="4">
    <source>
        <dbReference type="ARBA" id="ARBA00022475"/>
    </source>
</evidence>
<dbReference type="InterPro" id="IPR003661">
    <property type="entry name" value="HisK_dim/P_dom"/>
</dbReference>
<evidence type="ECO:0000256" key="3">
    <source>
        <dbReference type="ARBA" id="ARBA00012438"/>
    </source>
</evidence>
<gene>
    <name evidence="13" type="ORF">COB20_11830</name>
</gene>
<feature type="domain" description="HAMP" evidence="12">
    <location>
        <begin position="171"/>
        <end position="223"/>
    </location>
</feature>
<feature type="transmembrane region" description="Helical" evidence="10">
    <location>
        <begin position="150"/>
        <end position="170"/>
    </location>
</feature>
<reference evidence="14" key="1">
    <citation type="submission" date="2017-08" db="EMBL/GenBank/DDBJ databases">
        <title>A dynamic microbial community with high functional redundancy inhabits the cold, oxic subseafloor aquifer.</title>
        <authorList>
            <person name="Tully B.J."/>
            <person name="Wheat C.G."/>
            <person name="Glazer B.T."/>
            <person name="Huber J.A."/>
        </authorList>
    </citation>
    <scope>NUCLEOTIDE SEQUENCE [LARGE SCALE GENOMIC DNA]</scope>
</reference>
<dbReference type="PANTHER" id="PTHR44936">
    <property type="entry name" value="SENSOR PROTEIN CREC"/>
    <property type="match status" value="1"/>
</dbReference>
<dbReference type="Pfam" id="PF00672">
    <property type="entry name" value="HAMP"/>
    <property type="match status" value="1"/>
</dbReference>
<dbReference type="InterPro" id="IPR004358">
    <property type="entry name" value="Sig_transdc_His_kin-like_C"/>
</dbReference>
<comment type="catalytic activity">
    <reaction evidence="1">
        <text>ATP + protein L-histidine = ADP + protein N-phospho-L-histidine.</text>
        <dbReference type="EC" id="2.7.13.3"/>
    </reaction>
</comment>
<evidence type="ECO:0000256" key="6">
    <source>
        <dbReference type="ARBA" id="ARBA00022679"/>
    </source>
</evidence>
<dbReference type="PRINTS" id="PR00344">
    <property type="entry name" value="BCTRLSENSOR"/>
</dbReference>
<dbReference type="SMART" id="SM00388">
    <property type="entry name" value="HisKA"/>
    <property type="match status" value="1"/>
</dbReference>
<dbReference type="Pfam" id="PF00512">
    <property type="entry name" value="HisKA"/>
    <property type="match status" value="1"/>
</dbReference>
<dbReference type="SUPFAM" id="SSF47384">
    <property type="entry name" value="Homodimeric domain of signal transducing histidine kinase"/>
    <property type="match status" value="1"/>
</dbReference>
<evidence type="ECO:0000256" key="10">
    <source>
        <dbReference type="SAM" id="Phobius"/>
    </source>
</evidence>
<protein>
    <recommendedName>
        <fullName evidence="3">histidine kinase</fullName>
        <ecNumber evidence="3">2.7.13.3</ecNumber>
    </recommendedName>
</protein>
<dbReference type="CDD" id="cd00075">
    <property type="entry name" value="HATPase"/>
    <property type="match status" value="1"/>
</dbReference>
<keyword evidence="10" id="KW-0472">Membrane</keyword>
<keyword evidence="10" id="KW-1133">Transmembrane helix</keyword>
<dbReference type="EMBL" id="NVUL01000065">
    <property type="protein sequence ID" value="PCI75905.1"/>
    <property type="molecule type" value="Genomic_DNA"/>
</dbReference>
<keyword evidence="9" id="KW-0067">ATP-binding</keyword>
<dbReference type="PROSITE" id="PS50885">
    <property type="entry name" value="HAMP"/>
    <property type="match status" value="1"/>
</dbReference>
<keyword evidence="4" id="KW-1003">Cell membrane</keyword>
<dbReference type="GO" id="GO:0000155">
    <property type="term" value="F:phosphorelay sensor kinase activity"/>
    <property type="evidence" value="ECO:0007669"/>
    <property type="project" value="InterPro"/>
</dbReference>
<feature type="domain" description="Histidine kinase" evidence="11">
    <location>
        <begin position="231"/>
        <end position="435"/>
    </location>
</feature>
<evidence type="ECO:0000256" key="2">
    <source>
        <dbReference type="ARBA" id="ARBA00004651"/>
    </source>
</evidence>
<evidence type="ECO:0000256" key="1">
    <source>
        <dbReference type="ARBA" id="ARBA00000085"/>
    </source>
</evidence>
<accession>A0A2A4X1G2</accession>
<dbReference type="Pfam" id="PF02518">
    <property type="entry name" value="HATPase_c"/>
    <property type="match status" value="1"/>
</dbReference>
<dbReference type="CDD" id="cd00082">
    <property type="entry name" value="HisKA"/>
    <property type="match status" value="1"/>
</dbReference>
<evidence type="ECO:0000256" key="7">
    <source>
        <dbReference type="ARBA" id="ARBA00022741"/>
    </source>
</evidence>
<dbReference type="PANTHER" id="PTHR44936:SF10">
    <property type="entry name" value="SENSOR PROTEIN RSTB"/>
    <property type="match status" value="1"/>
</dbReference>
<dbReference type="Gene3D" id="3.30.565.10">
    <property type="entry name" value="Histidine kinase-like ATPase, C-terminal domain"/>
    <property type="match status" value="1"/>
</dbReference>
<dbReference type="InterPro" id="IPR005467">
    <property type="entry name" value="His_kinase_dom"/>
</dbReference>
<evidence type="ECO:0000259" key="11">
    <source>
        <dbReference type="PROSITE" id="PS50109"/>
    </source>
</evidence>
<organism evidence="13 14">
    <name type="scientific">SAR86 cluster bacterium</name>
    <dbReference type="NCBI Taxonomy" id="2030880"/>
    <lineage>
        <taxon>Bacteria</taxon>
        <taxon>Pseudomonadati</taxon>
        <taxon>Pseudomonadota</taxon>
        <taxon>Gammaproteobacteria</taxon>
        <taxon>SAR86 cluster</taxon>
    </lineage>
</organism>
<name>A0A2A4X1G2_9GAMM</name>
<dbReference type="SMART" id="SM00387">
    <property type="entry name" value="HATPase_c"/>
    <property type="match status" value="1"/>
</dbReference>
<dbReference type="GO" id="GO:0005524">
    <property type="term" value="F:ATP binding"/>
    <property type="evidence" value="ECO:0007669"/>
    <property type="project" value="UniProtKB-KW"/>
</dbReference>
<evidence type="ECO:0000259" key="12">
    <source>
        <dbReference type="PROSITE" id="PS50885"/>
    </source>
</evidence>
<dbReference type="SUPFAM" id="SSF158472">
    <property type="entry name" value="HAMP domain-like"/>
    <property type="match status" value="1"/>
</dbReference>
<keyword evidence="6" id="KW-0808">Transferase</keyword>
<evidence type="ECO:0000256" key="5">
    <source>
        <dbReference type="ARBA" id="ARBA00022553"/>
    </source>
</evidence>
<dbReference type="PROSITE" id="PS50109">
    <property type="entry name" value="HIS_KIN"/>
    <property type="match status" value="1"/>
</dbReference>
<dbReference type="SUPFAM" id="SSF55874">
    <property type="entry name" value="ATPase domain of HSP90 chaperone/DNA topoisomerase II/histidine kinase"/>
    <property type="match status" value="1"/>
</dbReference>
<dbReference type="InterPro" id="IPR003660">
    <property type="entry name" value="HAMP_dom"/>
</dbReference>